<dbReference type="EMBL" id="MLJW01000095">
    <property type="protein sequence ID" value="OIR00419.1"/>
    <property type="molecule type" value="Genomic_DNA"/>
</dbReference>
<dbReference type="AlphaFoldDB" id="A0A1J5RXK4"/>
<evidence type="ECO:0000313" key="1">
    <source>
        <dbReference type="EMBL" id="OIR00419.1"/>
    </source>
</evidence>
<protein>
    <submittedName>
        <fullName evidence="1">Uncharacterized protein</fullName>
    </submittedName>
</protein>
<comment type="caution">
    <text evidence="1">The sequence shown here is derived from an EMBL/GenBank/DDBJ whole genome shotgun (WGS) entry which is preliminary data.</text>
</comment>
<sequence>MKFDLALDHSAIARHTGHASAPAKRVSAVLKRAKEWLFAEWHPLSDEEAYLAQAQNGADLERRLLVLQDPRTRQSFW</sequence>
<name>A0A1J5RXK4_9ZZZZ</name>
<gene>
    <name evidence="1" type="ORF">GALL_174840</name>
</gene>
<proteinExistence type="predicted"/>
<organism evidence="1">
    <name type="scientific">mine drainage metagenome</name>
    <dbReference type="NCBI Taxonomy" id="410659"/>
    <lineage>
        <taxon>unclassified sequences</taxon>
        <taxon>metagenomes</taxon>
        <taxon>ecological metagenomes</taxon>
    </lineage>
</organism>
<accession>A0A1J5RXK4</accession>
<reference evidence="1" key="1">
    <citation type="submission" date="2016-10" db="EMBL/GenBank/DDBJ databases">
        <title>Sequence of Gallionella enrichment culture.</title>
        <authorList>
            <person name="Poehlein A."/>
            <person name="Muehling M."/>
            <person name="Daniel R."/>
        </authorList>
    </citation>
    <scope>NUCLEOTIDE SEQUENCE</scope>
</reference>